<name>I0UQ74_9MICC</name>
<protein>
    <submittedName>
        <fullName evidence="1">Uncharacterized protein</fullName>
    </submittedName>
</protein>
<dbReference type="PATRIC" id="fig|1125724.3.peg.2155"/>
<dbReference type="EMBL" id="AJJQ01000049">
    <property type="protein sequence ID" value="EID50027.1"/>
    <property type="molecule type" value="Genomic_DNA"/>
</dbReference>
<dbReference type="AlphaFoldDB" id="I0UQ74"/>
<dbReference type="Proteomes" id="UP000004863">
    <property type="component" value="Unassembled WGS sequence"/>
</dbReference>
<keyword evidence="2" id="KW-1185">Reference proteome</keyword>
<evidence type="ECO:0000313" key="2">
    <source>
        <dbReference type="Proteomes" id="UP000004863"/>
    </source>
</evidence>
<evidence type="ECO:0000313" key="1">
    <source>
        <dbReference type="EMBL" id="EID50027.1"/>
    </source>
</evidence>
<sequence>MNIAVKSTTEQRAGYVFASLTVHLAGMTLGDKNAEDLCGTVTAGLQTVIHNIRGLIRDPHATLRWEQAKKHPPEEYTGTVHDLLPRGTNIFDGDTLLVFRDGTTFTALCEPYNHPAQVLSHFPLETYVERIIETERALSSRQGSYTTR</sequence>
<accession>I0UQ74</accession>
<organism evidence="1 2">
    <name type="scientific">Rothia aeria F0474</name>
    <dbReference type="NCBI Taxonomy" id="1125724"/>
    <lineage>
        <taxon>Bacteria</taxon>
        <taxon>Bacillati</taxon>
        <taxon>Actinomycetota</taxon>
        <taxon>Actinomycetes</taxon>
        <taxon>Micrococcales</taxon>
        <taxon>Micrococcaceae</taxon>
        <taxon>Rothia</taxon>
    </lineage>
</organism>
<proteinExistence type="predicted"/>
<dbReference type="RefSeq" id="WP_006889148.1">
    <property type="nucleotide sequence ID" value="NZ_AJJQ01000049.1"/>
</dbReference>
<gene>
    <name evidence="1" type="ORF">HMPREF1324_1559</name>
</gene>
<comment type="caution">
    <text evidence="1">The sequence shown here is derived from an EMBL/GenBank/DDBJ whole genome shotgun (WGS) entry which is preliminary data.</text>
</comment>
<dbReference type="OrthoDB" id="978976at2"/>
<reference evidence="1" key="1">
    <citation type="submission" date="2012-03" db="EMBL/GenBank/DDBJ databases">
        <authorList>
            <person name="Durkin A.S."/>
            <person name="McCorrison J."/>
            <person name="Torralba M."/>
            <person name="Gillis M."/>
            <person name="Methe B."/>
            <person name="Sutton G."/>
            <person name="Nelson K.E."/>
        </authorList>
    </citation>
    <scope>NUCLEOTIDE SEQUENCE [LARGE SCALE GENOMIC DNA]</scope>
    <source>
        <strain evidence="1">F0474</strain>
    </source>
</reference>